<dbReference type="PANTHER" id="PTHR11638">
    <property type="entry name" value="ATP-DEPENDENT CLP PROTEASE"/>
    <property type="match status" value="1"/>
</dbReference>
<keyword evidence="2" id="KW-0067">ATP-binding</keyword>
<accession>A0AA89BA61</accession>
<evidence type="ECO:0000313" key="5">
    <source>
        <dbReference type="Proteomes" id="UP001188597"/>
    </source>
</evidence>
<dbReference type="SUPFAM" id="SSF52540">
    <property type="entry name" value="P-loop containing nucleoside triphosphate hydrolases"/>
    <property type="match status" value="1"/>
</dbReference>
<dbReference type="GO" id="GO:0005524">
    <property type="term" value="F:ATP binding"/>
    <property type="evidence" value="ECO:0007669"/>
    <property type="project" value="UniProtKB-KW"/>
</dbReference>
<dbReference type="AlphaFoldDB" id="A0AA89BA61"/>
<evidence type="ECO:0000256" key="2">
    <source>
        <dbReference type="ARBA" id="ARBA00022840"/>
    </source>
</evidence>
<keyword evidence="5" id="KW-1185">Reference proteome</keyword>
<evidence type="ECO:0000313" key="4">
    <source>
        <dbReference type="EMBL" id="KAK3034170.1"/>
    </source>
</evidence>
<dbReference type="InterPro" id="IPR027417">
    <property type="entry name" value="P-loop_NTPase"/>
</dbReference>
<protein>
    <recommendedName>
        <fullName evidence="3">ATPase AAA-type core domain-containing protein</fullName>
    </recommendedName>
</protein>
<dbReference type="GO" id="GO:0005737">
    <property type="term" value="C:cytoplasm"/>
    <property type="evidence" value="ECO:0007669"/>
    <property type="project" value="TreeGrafter"/>
</dbReference>
<dbReference type="Proteomes" id="UP001188597">
    <property type="component" value="Unassembled WGS sequence"/>
</dbReference>
<feature type="domain" description="ATPase AAA-type core" evidence="3">
    <location>
        <begin position="268"/>
        <end position="436"/>
    </location>
</feature>
<proteinExistence type="predicted"/>
<gene>
    <name evidence="4" type="ORF">RJ639_034310</name>
</gene>
<sequence length="513" mass="58712">MQIEFYGFGKHGYCTPWMIQSLKKLEIEHKEKLEIAYGVEIDSDALCLACDIAERYFDVLSCNQGGGEKCEGLLQKMVLDLVEKACARLRHDLDENKEESGLDMNEYLLHRAVVELDEMKRERVRATTLCWISRVQQEYEDLIEQWYRFLLKWKRVLKSREKSERRAEEIYMLEQARHGLASYLQELDAANGMDLNPVEMLNNLSALITELVLATHGTFKQNRTVTPHMIAKAAIPLTGVPPSWLFNSSEMLWQGLDLRLDESLIDQYGRLELAKALGKQLCGDRDMLIQFDLSDYTDSHSASYLIGVHSSSNSNEECSPRALLTDAVKRRPFSVILLENVDRAHCSVIDFLIEILSYGRVSDIQGNVADFTKTLIILTSNVIDDRIQRWYCKCAQEAQEIPMKDKLSSKEHICTYTNLLRVAQSHFRSELFDKVDDVIIFKPLSMNQFNAVIRLQVRDIALSMTDKRLILYPSEAAAGSILKGSTWMSGESISLWLEENMVPVLSDMLANNE</sequence>
<reference evidence="4" key="1">
    <citation type="submission" date="2022-12" db="EMBL/GenBank/DDBJ databases">
        <title>Draft genome assemblies for two species of Escallonia (Escalloniales).</title>
        <authorList>
            <person name="Chanderbali A."/>
            <person name="Dervinis C."/>
            <person name="Anghel I."/>
            <person name="Soltis D."/>
            <person name="Soltis P."/>
            <person name="Zapata F."/>
        </authorList>
    </citation>
    <scope>NUCLEOTIDE SEQUENCE</scope>
    <source>
        <strain evidence="4">UCBG64.0493</strain>
        <tissue evidence="4">Leaf</tissue>
    </source>
</reference>
<keyword evidence="1" id="KW-0547">Nucleotide-binding</keyword>
<dbReference type="InterPro" id="IPR050130">
    <property type="entry name" value="ClpA_ClpB"/>
</dbReference>
<dbReference type="Pfam" id="PF07724">
    <property type="entry name" value="AAA_2"/>
    <property type="match status" value="1"/>
</dbReference>
<dbReference type="Gene3D" id="3.40.50.300">
    <property type="entry name" value="P-loop containing nucleotide triphosphate hydrolases"/>
    <property type="match status" value="1"/>
</dbReference>
<dbReference type="EMBL" id="JAVXUP010000208">
    <property type="protein sequence ID" value="KAK3034170.1"/>
    <property type="molecule type" value="Genomic_DNA"/>
</dbReference>
<name>A0AA89BA61_9ASTE</name>
<comment type="caution">
    <text evidence="4">The sequence shown here is derived from an EMBL/GenBank/DDBJ whole genome shotgun (WGS) entry which is preliminary data.</text>
</comment>
<evidence type="ECO:0000256" key="1">
    <source>
        <dbReference type="ARBA" id="ARBA00022741"/>
    </source>
</evidence>
<dbReference type="GO" id="GO:0016887">
    <property type="term" value="F:ATP hydrolysis activity"/>
    <property type="evidence" value="ECO:0007669"/>
    <property type="project" value="InterPro"/>
</dbReference>
<dbReference type="PANTHER" id="PTHR11638:SF18">
    <property type="entry name" value="HEAT SHOCK PROTEIN 104"/>
    <property type="match status" value="1"/>
</dbReference>
<dbReference type="GO" id="GO:0034605">
    <property type="term" value="P:cellular response to heat"/>
    <property type="evidence" value="ECO:0007669"/>
    <property type="project" value="TreeGrafter"/>
</dbReference>
<dbReference type="InterPro" id="IPR003959">
    <property type="entry name" value="ATPase_AAA_core"/>
</dbReference>
<evidence type="ECO:0000259" key="3">
    <source>
        <dbReference type="Pfam" id="PF07724"/>
    </source>
</evidence>
<organism evidence="4 5">
    <name type="scientific">Escallonia herrerae</name>
    <dbReference type="NCBI Taxonomy" id="1293975"/>
    <lineage>
        <taxon>Eukaryota</taxon>
        <taxon>Viridiplantae</taxon>
        <taxon>Streptophyta</taxon>
        <taxon>Embryophyta</taxon>
        <taxon>Tracheophyta</taxon>
        <taxon>Spermatophyta</taxon>
        <taxon>Magnoliopsida</taxon>
        <taxon>eudicotyledons</taxon>
        <taxon>Gunneridae</taxon>
        <taxon>Pentapetalae</taxon>
        <taxon>asterids</taxon>
        <taxon>campanulids</taxon>
        <taxon>Escalloniales</taxon>
        <taxon>Escalloniaceae</taxon>
        <taxon>Escallonia</taxon>
    </lineage>
</organism>